<evidence type="ECO:0000259" key="3">
    <source>
        <dbReference type="SMART" id="SM00470"/>
    </source>
</evidence>
<dbReference type="Gene3D" id="3.90.1530.30">
    <property type="match status" value="1"/>
</dbReference>
<dbReference type="Pfam" id="PF17762">
    <property type="entry name" value="HTH_ParB"/>
    <property type="match status" value="1"/>
</dbReference>
<organism evidence="4 5">
    <name type="scientific">Herpetosiphon gulosus</name>
    <dbReference type="NCBI Taxonomy" id="1973496"/>
    <lineage>
        <taxon>Bacteria</taxon>
        <taxon>Bacillati</taxon>
        <taxon>Chloroflexota</taxon>
        <taxon>Chloroflexia</taxon>
        <taxon>Herpetosiphonales</taxon>
        <taxon>Herpetosiphonaceae</taxon>
        <taxon>Herpetosiphon</taxon>
    </lineage>
</organism>
<evidence type="ECO:0000313" key="5">
    <source>
        <dbReference type="Proteomes" id="UP001428290"/>
    </source>
</evidence>
<dbReference type="Pfam" id="PF02195">
    <property type="entry name" value="ParB_N"/>
    <property type="match status" value="1"/>
</dbReference>
<sequence>MQLLYLSLDQLEADPNGIRQDQGDIAALAATIAEQGLLQPLGVIGIGADRYRVVYGGRRLAAISSLGYERVPCIKLDLQEADRLTQQLAENVARLDLNDLEKAVAFKRLRDQLNEVGVNGDLDEEVGKRVGLVGRSVRRYLSLLDLPEEVQALLRNGDLNVTQAQHIRRLPNERRQVELARYAADEGMSAAQISGLAAYLTANPELSVEAALDALEGGLELRTERIGEVEQTGGRLSRGSTESAGLDPDDADIWDDEDERIQQEHDQFFAVVEETEAKKNKSRVFRIRSLDQMVDETDRISRAVHEGDFSKWLESDENAPFKVRLVLKQIETLSKALRSTLQDQGWENEE</sequence>
<keyword evidence="2" id="KW-0159">Chromosome partition</keyword>
<dbReference type="PANTHER" id="PTHR33375:SF1">
    <property type="entry name" value="CHROMOSOME-PARTITIONING PROTEIN PARB-RELATED"/>
    <property type="match status" value="1"/>
</dbReference>
<dbReference type="InterPro" id="IPR003115">
    <property type="entry name" value="ParB_N"/>
</dbReference>
<dbReference type="InterPro" id="IPR050336">
    <property type="entry name" value="Chromosome_partition/occlusion"/>
</dbReference>
<accession>A0ABP9WXK8</accession>
<evidence type="ECO:0000313" key="4">
    <source>
        <dbReference type="EMBL" id="GAA5527859.1"/>
    </source>
</evidence>
<reference evidence="4 5" key="1">
    <citation type="submission" date="2024-02" db="EMBL/GenBank/DDBJ databases">
        <title>Herpetosiphon gulosus NBRC 112829.</title>
        <authorList>
            <person name="Ichikawa N."/>
            <person name="Katano-Makiyama Y."/>
            <person name="Hidaka K."/>
        </authorList>
    </citation>
    <scope>NUCLEOTIDE SEQUENCE [LARGE SCALE GENOMIC DNA]</scope>
    <source>
        <strain evidence="4 5">NBRC 112829</strain>
    </source>
</reference>
<dbReference type="InterPro" id="IPR041468">
    <property type="entry name" value="HTH_ParB/Spo0J"/>
</dbReference>
<protein>
    <submittedName>
        <fullName evidence="4">Nucleoid occlusion protein</fullName>
    </submittedName>
</protein>
<dbReference type="Proteomes" id="UP001428290">
    <property type="component" value="Unassembled WGS sequence"/>
</dbReference>
<evidence type="ECO:0000256" key="1">
    <source>
        <dbReference type="ARBA" id="ARBA00006295"/>
    </source>
</evidence>
<feature type="domain" description="ParB-like N-terminal" evidence="3">
    <location>
        <begin position="4"/>
        <end position="92"/>
    </location>
</feature>
<gene>
    <name evidence="4" type="primary">noc</name>
    <name evidence="4" type="ORF">Hgul01_01652</name>
</gene>
<name>A0ABP9WXK8_9CHLR</name>
<proteinExistence type="inferred from homology"/>
<dbReference type="RefSeq" id="WP_345721475.1">
    <property type="nucleotide sequence ID" value="NZ_BAABRU010000005.1"/>
</dbReference>
<comment type="caution">
    <text evidence="4">The sequence shown here is derived from an EMBL/GenBank/DDBJ whole genome shotgun (WGS) entry which is preliminary data.</text>
</comment>
<dbReference type="InterPro" id="IPR036086">
    <property type="entry name" value="ParB/Sulfiredoxin_sf"/>
</dbReference>
<dbReference type="InterPro" id="IPR004437">
    <property type="entry name" value="ParB/RepB/Spo0J"/>
</dbReference>
<comment type="similarity">
    <text evidence="1">Belongs to the ParB family.</text>
</comment>
<dbReference type="SMART" id="SM00470">
    <property type="entry name" value="ParB"/>
    <property type="match status" value="1"/>
</dbReference>
<dbReference type="PANTHER" id="PTHR33375">
    <property type="entry name" value="CHROMOSOME-PARTITIONING PROTEIN PARB-RELATED"/>
    <property type="match status" value="1"/>
</dbReference>
<keyword evidence="5" id="KW-1185">Reference proteome</keyword>
<dbReference type="SUPFAM" id="SSF109709">
    <property type="entry name" value="KorB DNA-binding domain-like"/>
    <property type="match status" value="1"/>
</dbReference>
<dbReference type="EMBL" id="BAABRU010000005">
    <property type="protein sequence ID" value="GAA5527859.1"/>
    <property type="molecule type" value="Genomic_DNA"/>
</dbReference>
<dbReference type="SUPFAM" id="SSF110849">
    <property type="entry name" value="ParB/Sulfiredoxin"/>
    <property type="match status" value="1"/>
</dbReference>
<dbReference type="NCBIfam" id="TIGR00180">
    <property type="entry name" value="parB_part"/>
    <property type="match status" value="1"/>
</dbReference>
<evidence type="ECO:0000256" key="2">
    <source>
        <dbReference type="ARBA" id="ARBA00022829"/>
    </source>
</evidence>
<dbReference type="Gene3D" id="1.10.10.2830">
    <property type="match status" value="1"/>
</dbReference>